<gene>
    <name evidence="3" type="ORF">ACOF00016_LOCUS3368</name>
</gene>
<feature type="transmembrane region" description="Helical" evidence="2">
    <location>
        <begin position="51"/>
        <end position="71"/>
    </location>
</feature>
<feature type="compositionally biased region" description="Basic and acidic residues" evidence="1">
    <location>
        <begin position="323"/>
        <end position="333"/>
    </location>
</feature>
<accession>A0A7S3P4W4</accession>
<evidence type="ECO:0000313" key="3">
    <source>
        <dbReference type="EMBL" id="CAE0405341.1"/>
    </source>
</evidence>
<keyword evidence="2" id="KW-1133">Transmembrane helix</keyword>
<feature type="region of interest" description="Disordered" evidence="1">
    <location>
        <begin position="304"/>
        <end position="333"/>
    </location>
</feature>
<feature type="compositionally biased region" description="Low complexity" evidence="1">
    <location>
        <begin position="386"/>
        <end position="412"/>
    </location>
</feature>
<feature type="compositionally biased region" description="Acidic residues" evidence="1">
    <location>
        <begin position="548"/>
        <end position="562"/>
    </location>
</feature>
<organism evidence="3">
    <name type="scientific">Amphora coffeiformis</name>
    <dbReference type="NCBI Taxonomy" id="265554"/>
    <lineage>
        <taxon>Eukaryota</taxon>
        <taxon>Sar</taxon>
        <taxon>Stramenopiles</taxon>
        <taxon>Ochrophyta</taxon>
        <taxon>Bacillariophyta</taxon>
        <taxon>Bacillariophyceae</taxon>
        <taxon>Bacillariophycidae</taxon>
        <taxon>Thalassiophysales</taxon>
        <taxon>Catenulaceae</taxon>
        <taxon>Amphora</taxon>
    </lineage>
</organism>
<feature type="transmembrane region" description="Helical" evidence="2">
    <location>
        <begin position="149"/>
        <end position="171"/>
    </location>
</feature>
<feature type="region of interest" description="Disordered" evidence="1">
    <location>
        <begin position="453"/>
        <end position="501"/>
    </location>
</feature>
<evidence type="ECO:0000256" key="2">
    <source>
        <dbReference type="SAM" id="Phobius"/>
    </source>
</evidence>
<dbReference type="EMBL" id="HBIM01003916">
    <property type="protein sequence ID" value="CAE0405341.1"/>
    <property type="molecule type" value="Transcribed_RNA"/>
</dbReference>
<reference evidence="3" key="1">
    <citation type="submission" date="2021-01" db="EMBL/GenBank/DDBJ databases">
        <authorList>
            <person name="Corre E."/>
            <person name="Pelletier E."/>
            <person name="Niang G."/>
            <person name="Scheremetjew M."/>
            <person name="Finn R."/>
            <person name="Kale V."/>
            <person name="Holt S."/>
            <person name="Cochrane G."/>
            <person name="Meng A."/>
            <person name="Brown T."/>
            <person name="Cohen L."/>
        </authorList>
    </citation>
    <scope>NUCLEOTIDE SEQUENCE</scope>
    <source>
        <strain evidence="3">CCMP127</strain>
    </source>
</reference>
<feature type="region of interest" description="Disordered" evidence="1">
    <location>
        <begin position="231"/>
        <end position="257"/>
    </location>
</feature>
<keyword evidence="2" id="KW-0472">Membrane</keyword>
<keyword evidence="2" id="KW-0812">Transmembrane</keyword>
<feature type="transmembrane region" description="Helical" evidence="2">
    <location>
        <begin position="83"/>
        <end position="102"/>
    </location>
</feature>
<name>A0A7S3P4W4_9STRA</name>
<sequence length="562" mass="62949">MFACEHGKVSCHCCVCIPYKELNALCPALTTLLLIVTNVMTIPFVEHFPGVALNVFVFGNLSWILFVSIFFFKLKPNQESLRFMITSASGLIAGIFYLFLGFRLRRPWLSFDIFCNPVDEGTDVDGQDYNGNLLDEQDDECTRRREQIAILYLSCALVWIVASIQLFVFAWNVKTKLRIENAEREKQVEDSREILQLEGGELPPTTPQYQHAVVCTPPVVVGSNQISRAKAVSVPKEDGSSAQNATKSSRQVKTPNMQRAVVTTGAKFLNKMTRGVNTDLGKLVADRSTAAKASKRLKATATIPVPNDRPRSRNVTRKFSNNPKDKEDFSKDTKDMCDFEGQVRRYLESPHRKSAVTKIIKEEKGNVTQTFSNTLKGEGFSDAEGRTQQQRRNSSQTPRKSTAANNVIKLSSSNNSKKYNHIATDDKVLVLSGTVKPKKEKEYDEFGSRIKRENKYGEHGNRIKKKNRSKKRQKELSESFTTRSVSESDYSMDATESTASSSCSPLTARRIIESPTSFVAAVTAFAMVGNNYGKVDPTPIRAVHDNDSGDYESDYEDDPLFL</sequence>
<feature type="compositionally biased region" description="Polar residues" evidence="1">
    <location>
        <begin position="240"/>
        <end position="257"/>
    </location>
</feature>
<evidence type="ECO:0000256" key="1">
    <source>
        <dbReference type="SAM" id="MobiDB-lite"/>
    </source>
</evidence>
<feature type="compositionally biased region" description="Basic residues" evidence="1">
    <location>
        <begin position="462"/>
        <end position="473"/>
    </location>
</feature>
<feature type="region of interest" description="Disordered" evidence="1">
    <location>
        <begin position="532"/>
        <end position="562"/>
    </location>
</feature>
<feature type="compositionally biased region" description="Polar residues" evidence="1">
    <location>
        <begin position="478"/>
        <end position="501"/>
    </location>
</feature>
<feature type="region of interest" description="Disordered" evidence="1">
    <location>
        <begin position="370"/>
        <end position="412"/>
    </location>
</feature>
<proteinExistence type="predicted"/>
<protein>
    <submittedName>
        <fullName evidence="3">Uncharacterized protein</fullName>
    </submittedName>
</protein>
<dbReference type="AlphaFoldDB" id="A0A7S3P4W4"/>